<evidence type="ECO:0000313" key="3">
    <source>
        <dbReference type="EMBL" id="KAJ1918362.1"/>
    </source>
</evidence>
<dbReference type="EMBL" id="JANBPU010000047">
    <property type="protein sequence ID" value="KAJ1918362.1"/>
    <property type="molecule type" value="Genomic_DNA"/>
</dbReference>
<evidence type="ECO:0000256" key="1">
    <source>
        <dbReference type="SAM" id="Coils"/>
    </source>
</evidence>
<feature type="coiled-coil region" evidence="1">
    <location>
        <begin position="215"/>
        <end position="242"/>
    </location>
</feature>
<dbReference type="Proteomes" id="UP001150538">
    <property type="component" value="Unassembled WGS sequence"/>
</dbReference>
<evidence type="ECO:0000256" key="2">
    <source>
        <dbReference type="SAM" id="MobiDB-lite"/>
    </source>
</evidence>
<feature type="coiled-coil region" evidence="1">
    <location>
        <begin position="68"/>
        <end position="95"/>
    </location>
</feature>
<feature type="region of interest" description="Disordered" evidence="2">
    <location>
        <begin position="249"/>
        <end position="274"/>
    </location>
</feature>
<dbReference type="AlphaFoldDB" id="A0A9W8DNU9"/>
<name>A0A9W8DNU9_9FUNG</name>
<organism evidence="3 4">
    <name type="scientific">Mycoemilia scoparia</name>
    <dbReference type="NCBI Taxonomy" id="417184"/>
    <lineage>
        <taxon>Eukaryota</taxon>
        <taxon>Fungi</taxon>
        <taxon>Fungi incertae sedis</taxon>
        <taxon>Zoopagomycota</taxon>
        <taxon>Kickxellomycotina</taxon>
        <taxon>Kickxellomycetes</taxon>
        <taxon>Kickxellales</taxon>
        <taxon>Kickxellaceae</taxon>
        <taxon>Mycoemilia</taxon>
    </lineage>
</organism>
<feature type="region of interest" description="Disordered" evidence="2">
    <location>
        <begin position="1"/>
        <end position="52"/>
    </location>
</feature>
<accession>A0A9W8DNU9</accession>
<feature type="region of interest" description="Disordered" evidence="2">
    <location>
        <begin position="137"/>
        <end position="162"/>
    </location>
</feature>
<reference evidence="3" key="1">
    <citation type="submission" date="2022-07" db="EMBL/GenBank/DDBJ databases">
        <title>Phylogenomic reconstructions and comparative analyses of Kickxellomycotina fungi.</title>
        <authorList>
            <person name="Reynolds N.K."/>
            <person name="Stajich J.E."/>
            <person name="Barry K."/>
            <person name="Grigoriev I.V."/>
            <person name="Crous P."/>
            <person name="Smith M.E."/>
        </authorList>
    </citation>
    <scope>NUCLEOTIDE SEQUENCE</scope>
    <source>
        <strain evidence="3">NBRC 100468</strain>
    </source>
</reference>
<keyword evidence="1" id="KW-0175">Coiled coil</keyword>
<protein>
    <submittedName>
        <fullName evidence="3">Uncharacterized protein</fullName>
    </submittedName>
</protein>
<feature type="compositionally biased region" description="Polar residues" evidence="2">
    <location>
        <begin position="13"/>
        <end position="23"/>
    </location>
</feature>
<proteinExistence type="predicted"/>
<sequence length="274" mass="31067">MTRPKRAAAIAANTKNTEIASQSNNNKRKLDGNNNNNDQENEDDWEDEDDMDGYEVVNTSLSALGLSADILAQEKKRLEAMLDNFRKEFEKKSQMYEHTKLRYDNIIRELDRIRQITSDPNYNSGAIQDIDYDAYDSEEQQKHSITKKSGHSKGGNDDADQEVIKSRRISDSMVEKIHKIMNGDTSTSNKKGREVRLGVNAGPLEGHKISLLLDLRKTRKEIVKMEDRMLDSQAQLSSAENLYENMFPNGAANINKDEDAVNGNADDNDSDYNE</sequence>
<gene>
    <name evidence="3" type="ORF">H4219_002643</name>
</gene>
<comment type="caution">
    <text evidence="3">The sequence shown here is derived from an EMBL/GenBank/DDBJ whole genome shotgun (WGS) entry which is preliminary data.</text>
</comment>
<feature type="compositionally biased region" description="Acidic residues" evidence="2">
    <location>
        <begin position="39"/>
        <end position="52"/>
    </location>
</feature>
<keyword evidence="4" id="KW-1185">Reference proteome</keyword>
<evidence type="ECO:0000313" key="4">
    <source>
        <dbReference type="Proteomes" id="UP001150538"/>
    </source>
</evidence>